<dbReference type="GO" id="GO:0005524">
    <property type="term" value="F:ATP binding"/>
    <property type="evidence" value="ECO:0007669"/>
    <property type="project" value="InterPro"/>
</dbReference>
<evidence type="ECO:0000313" key="3">
    <source>
        <dbReference type="EMBL" id="EGS23395.1"/>
    </source>
</evidence>
<dbReference type="SMART" id="SM00220">
    <property type="entry name" value="S_TKc"/>
    <property type="match status" value="1"/>
</dbReference>
<accession>G0RYW7</accession>
<dbReference type="GeneID" id="18254122"/>
<dbReference type="EMBL" id="GL988032">
    <property type="protein sequence ID" value="EGS23395.1"/>
    <property type="molecule type" value="Genomic_DNA"/>
</dbReference>
<dbReference type="STRING" id="759272.G0RYW7"/>
<dbReference type="PANTHER" id="PTHR44167">
    <property type="entry name" value="OVARIAN-SPECIFIC SERINE/THREONINE-PROTEIN KINASE LOK-RELATED"/>
    <property type="match status" value="1"/>
</dbReference>
<dbReference type="PANTHER" id="PTHR44167:SF24">
    <property type="entry name" value="SERINE_THREONINE-PROTEIN KINASE CHK2"/>
    <property type="match status" value="1"/>
</dbReference>
<gene>
    <name evidence="3" type="ORF">CTHT_0000840</name>
</gene>
<keyword evidence="4" id="KW-1185">Reference proteome</keyword>
<name>G0RYW7_CHATD</name>
<dbReference type="CDD" id="cd00180">
    <property type="entry name" value="PKc"/>
    <property type="match status" value="1"/>
</dbReference>
<dbReference type="Pfam" id="PF00069">
    <property type="entry name" value="Pkinase"/>
    <property type="match status" value="1"/>
</dbReference>
<dbReference type="OrthoDB" id="4062651at2759"/>
<dbReference type="SUPFAM" id="SSF56112">
    <property type="entry name" value="Protein kinase-like (PK-like)"/>
    <property type="match status" value="1"/>
</dbReference>
<reference evidence="3 4" key="1">
    <citation type="journal article" date="2011" name="Cell">
        <title>Insight into structure and assembly of the nuclear pore complex by utilizing the genome of a eukaryotic thermophile.</title>
        <authorList>
            <person name="Amlacher S."/>
            <person name="Sarges P."/>
            <person name="Flemming D."/>
            <person name="van Noort V."/>
            <person name="Kunze R."/>
            <person name="Devos D.P."/>
            <person name="Arumugam M."/>
            <person name="Bork P."/>
            <person name="Hurt E."/>
        </authorList>
    </citation>
    <scope>NUCLEOTIDE SEQUENCE [LARGE SCALE GENOMIC DNA]</scope>
    <source>
        <strain evidence="4">DSM 1495 / CBS 144.50 / IMI 039719</strain>
    </source>
</reference>
<dbReference type="GO" id="GO:0004672">
    <property type="term" value="F:protein kinase activity"/>
    <property type="evidence" value="ECO:0007669"/>
    <property type="project" value="InterPro"/>
</dbReference>
<protein>
    <recommendedName>
        <fullName evidence="2">Protein kinase domain-containing protein</fullName>
    </recommendedName>
</protein>
<proteinExistence type="predicted"/>
<dbReference type="InterPro" id="IPR011009">
    <property type="entry name" value="Kinase-like_dom_sf"/>
</dbReference>
<dbReference type="eggNOG" id="KOG4250">
    <property type="taxonomic scope" value="Eukaryota"/>
</dbReference>
<dbReference type="Proteomes" id="UP000008066">
    <property type="component" value="Unassembled WGS sequence"/>
</dbReference>
<evidence type="ECO:0000313" key="4">
    <source>
        <dbReference type="Proteomes" id="UP000008066"/>
    </source>
</evidence>
<dbReference type="InterPro" id="IPR000719">
    <property type="entry name" value="Prot_kinase_dom"/>
</dbReference>
<dbReference type="Gene3D" id="1.10.510.10">
    <property type="entry name" value="Transferase(Phosphotransferase) domain 1"/>
    <property type="match status" value="1"/>
</dbReference>
<dbReference type="RefSeq" id="XP_006690637.1">
    <property type="nucleotide sequence ID" value="XM_006690574.1"/>
</dbReference>
<evidence type="ECO:0000256" key="1">
    <source>
        <dbReference type="SAM" id="MobiDB-lite"/>
    </source>
</evidence>
<feature type="domain" description="Protein kinase" evidence="2">
    <location>
        <begin position="1"/>
        <end position="250"/>
    </location>
</feature>
<dbReference type="PROSITE" id="PS50011">
    <property type="entry name" value="PROTEIN_KINASE_DOM"/>
    <property type="match status" value="1"/>
</dbReference>
<feature type="compositionally biased region" description="Basic and acidic residues" evidence="1">
    <location>
        <begin position="380"/>
        <end position="393"/>
    </location>
</feature>
<evidence type="ECO:0000259" key="2">
    <source>
        <dbReference type="PROSITE" id="PS50011"/>
    </source>
</evidence>
<feature type="compositionally biased region" description="Basic residues" evidence="1">
    <location>
        <begin position="394"/>
        <end position="404"/>
    </location>
</feature>
<dbReference type="AlphaFoldDB" id="G0RYW7"/>
<sequence>MGSGAYGSVWMALDVFTGEVMAVKKFDNLTGKHRDFARREVRNLQRIKERNHNHILQILGHATSQRGDWVDLFMPLMRGSVASLVEAPLPDTPALVDLSVLILYQMLQALDCLASLKLIHRDVKPGNILWEYDEQDNYRFRLGDFGLSNDLSKARTAAGTEPFMAPEVYYRQKQTTKVDIWSLFATIVWIRDSDFRNGCASSHFRPPEVFDVLSAISQREEYARFSGMASMDAAKRPSARRQLMMLNDETDDAADEDDTQSVNPDYTEELASQFNDVNLEDTPRSASGSGSSHAFPIPWYESYGDLAVIGYMEAKAGPSTNTFQPCTPLRECDMGGPYVTPMQSPCQPIDNQYDEHETVVPGKGKISFQIASPPSPDWELVNRDEDHDETERRLSKKRKGKGRR</sequence>
<feature type="region of interest" description="Disordered" evidence="1">
    <location>
        <begin position="369"/>
        <end position="404"/>
    </location>
</feature>
<dbReference type="KEGG" id="cthr:CTHT_0000840"/>
<dbReference type="HOGENOM" id="CLU_681521_0_0_1"/>
<organism evidence="4">
    <name type="scientific">Chaetomium thermophilum (strain DSM 1495 / CBS 144.50 / IMI 039719)</name>
    <name type="common">Thermochaetoides thermophila</name>
    <dbReference type="NCBI Taxonomy" id="759272"/>
    <lineage>
        <taxon>Eukaryota</taxon>
        <taxon>Fungi</taxon>
        <taxon>Dikarya</taxon>
        <taxon>Ascomycota</taxon>
        <taxon>Pezizomycotina</taxon>
        <taxon>Sordariomycetes</taxon>
        <taxon>Sordariomycetidae</taxon>
        <taxon>Sordariales</taxon>
        <taxon>Chaetomiaceae</taxon>
        <taxon>Thermochaetoides</taxon>
    </lineage>
</organism>